<evidence type="ECO:0000256" key="1">
    <source>
        <dbReference type="SAM" id="Phobius"/>
    </source>
</evidence>
<organism evidence="2 3">
    <name type="scientific">Microbacterium telephonicum</name>
    <dbReference type="NCBI Taxonomy" id="1714841"/>
    <lineage>
        <taxon>Bacteria</taxon>
        <taxon>Bacillati</taxon>
        <taxon>Actinomycetota</taxon>
        <taxon>Actinomycetes</taxon>
        <taxon>Micrococcales</taxon>
        <taxon>Microbacteriaceae</taxon>
        <taxon>Microbacterium</taxon>
    </lineage>
</organism>
<sequence>MKSTAVATPTTGVPSDHGVTVTVNVNTGPPEPPPRAAPSWGTLRVLGYVGIGLIMAGFIIGVTLMGGTVSIVPP</sequence>
<proteinExistence type="predicted"/>
<dbReference type="EMBL" id="RCDB01000005">
    <property type="protein sequence ID" value="RLK46447.1"/>
    <property type="molecule type" value="Genomic_DNA"/>
</dbReference>
<keyword evidence="1" id="KW-1133">Transmembrane helix</keyword>
<dbReference type="Proteomes" id="UP000273158">
    <property type="component" value="Unassembled WGS sequence"/>
</dbReference>
<accession>A0A498BU16</accession>
<keyword evidence="3" id="KW-1185">Reference proteome</keyword>
<comment type="caution">
    <text evidence="2">The sequence shown here is derived from an EMBL/GenBank/DDBJ whole genome shotgun (WGS) entry which is preliminary data.</text>
</comment>
<evidence type="ECO:0000313" key="3">
    <source>
        <dbReference type="Proteomes" id="UP000273158"/>
    </source>
</evidence>
<protein>
    <submittedName>
        <fullName evidence="2">Uncharacterized protein</fullName>
    </submittedName>
</protein>
<keyword evidence="1" id="KW-0472">Membrane</keyword>
<evidence type="ECO:0000313" key="2">
    <source>
        <dbReference type="EMBL" id="RLK46447.1"/>
    </source>
</evidence>
<feature type="transmembrane region" description="Helical" evidence="1">
    <location>
        <begin position="45"/>
        <end position="72"/>
    </location>
</feature>
<dbReference type="AlphaFoldDB" id="A0A498BU16"/>
<gene>
    <name evidence="2" type="ORF">C7474_2985</name>
</gene>
<name>A0A498BU16_9MICO</name>
<reference evidence="2 3" key="1">
    <citation type="journal article" date="2015" name="Stand. Genomic Sci.">
        <title>Genomic Encyclopedia of Bacterial and Archaeal Type Strains, Phase III: the genomes of soil and plant-associated and newly described type strains.</title>
        <authorList>
            <person name="Whitman W.B."/>
            <person name="Woyke T."/>
            <person name="Klenk H.P."/>
            <person name="Zhou Y."/>
            <person name="Lilburn T.G."/>
            <person name="Beck B.J."/>
            <person name="De Vos P."/>
            <person name="Vandamme P."/>
            <person name="Eisen J.A."/>
            <person name="Garrity G."/>
            <person name="Hugenholtz P."/>
            <person name="Kyrpides N.C."/>
        </authorList>
    </citation>
    <scope>NUCLEOTIDE SEQUENCE [LARGE SCALE GENOMIC DNA]</scope>
    <source>
        <strain evidence="2 3">S2T63</strain>
    </source>
</reference>
<keyword evidence="1" id="KW-0812">Transmembrane</keyword>